<feature type="transmembrane region" description="Helical" evidence="1">
    <location>
        <begin position="39"/>
        <end position="61"/>
    </location>
</feature>
<sequence length="363" mass="40234">MESQNSRSQHYNILEANVLFLVLAGVFLTFGAYVQSRNVLSGLLITEYGIILIPILMYTLITKKDFKAIFRMKLIPIKQVIKIMGIAVLLLPTIAVVNLITILIIEIFSDAIVVDIPTAQTGVQYLGLMFIISITAGICEEGFFRGMVLDAYETELGRKWGAIFSGILFAIFHFNPQNFLGPLVLGIMFSYLVQMTGSIFAGVIAHATNNGIAVSMGFLVNLMSDDMDAISQSNQMFESTGTLLIVIVFYGILAIGFALLIRGLLKSLKSDYAAFEVGDQIWVNEKAYEIVERADEQLIIRATESEKLLTTNTERLKNAGISTEYKLWDNRPLQLNMMKMVPVVGAVIAYGYIIYLAYIKGVG</sequence>
<keyword evidence="1" id="KW-0472">Membrane</keyword>
<feature type="transmembrane region" description="Helical" evidence="1">
    <location>
        <begin position="12"/>
        <end position="33"/>
    </location>
</feature>
<evidence type="ECO:0000313" key="4">
    <source>
        <dbReference type="Proteomes" id="UP000614200"/>
    </source>
</evidence>
<keyword evidence="4" id="KW-1185">Reference proteome</keyword>
<dbReference type="InterPro" id="IPR003675">
    <property type="entry name" value="Rce1/LyrA-like_dom"/>
</dbReference>
<feature type="transmembrane region" description="Helical" evidence="1">
    <location>
        <begin position="207"/>
        <end position="223"/>
    </location>
</feature>
<evidence type="ECO:0000259" key="2">
    <source>
        <dbReference type="Pfam" id="PF02517"/>
    </source>
</evidence>
<protein>
    <submittedName>
        <fullName evidence="3">CPBP family intramembrane metalloprotease</fullName>
    </submittedName>
</protein>
<feature type="transmembrane region" description="Helical" evidence="1">
    <location>
        <begin position="340"/>
        <end position="359"/>
    </location>
</feature>
<dbReference type="Pfam" id="PF02517">
    <property type="entry name" value="Rce1-like"/>
    <property type="match status" value="1"/>
</dbReference>
<comment type="caution">
    <text evidence="3">The sequence shown here is derived from an EMBL/GenBank/DDBJ whole genome shotgun (WGS) entry which is preliminary data.</text>
</comment>
<accession>A0ABR9ZQT0</accession>
<dbReference type="GO" id="GO:0008237">
    <property type="term" value="F:metallopeptidase activity"/>
    <property type="evidence" value="ECO:0007669"/>
    <property type="project" value="UniProtKB-KW"/>
</dbReference>
<dbReference type="PANTHER" id="PTHR43592">
    <property type="entry name" value="CAAX AMINO TERMINAL PROTEASE"/>
    <property type="match status" value="1"/>
</dbReference>
<organism evidence="3 4">
    <name type="scientific">Fusibacter ferrireducens</name>
    <dbReference type="NCBI Taxonomy" id="2785058"/>
    <lineage>
        <taxon>Bacteria</taxon>
        <taxon>Bacillati</taxon>
        <taxon>Bacillota</taxon>
        <taxon>Clostridia</taxon>
        <taxon>Eubacteriales</taxon>
        <taxon>Eubacteriales Family XII. Incertae Sedis</taxon>
        <taxon>Fusibacter</taxon>
    </lineage>
</organism>
<feature type="transmembrane region" description="Helical" evidence="1">
    <location>
        <begin position="156"/>
        <end position="174"/>
    </location>
</feature>
<keyword evidence="1" id="KW-1133">Transmembrane helix</keyword>
<name>A0ABR9ZQT0_9FIRM</name>
<dbReference type="RefSeq" id="WP_194701051.1">
    <property type="nucleotide sequence ID" value="NZ_JADKNH010000003.1"/>
</dbReference>
<gene>
    <name evidence="3" type="ORF">ISU02_06775</name>
</gene>
<keyword evidence="1" id="KW-0812">Transmembrane</keyword>
<feature type="domain" description="CAAX prenyl protease 2/Lysostaphin resistance protein A-like" evidence="2">
    <location>
        <begin position="125"/>
        <end position="211"/>
    </location>
</feature>
<evidence type="ECO:0000256" key="1">
    <source>
        <dbReference type="SAM" id="Phobius"/>
    </source>
</evidence>
<keyword evidence="3" id="KW-0378">Hydrolase</keyword>
<keyword evidence="3" id="KW-0482">Metalloprotease</keyword>
<reference evidence="3 4" key="1">
    <citation type="submission" date="2020-11" db="EMBL/GenBank/DDBJ databases">
        <title>Fusibacter basophilias sp. nov.</title>
        <authorList>
            <person name="Qiu D."/>
        </authorList>
    </citation>
    <scope>NUCLEOTIDE SEQUENCE [LARGE SCALE GENOMIC DNA]</scope>
    <source>
        <strain evidence="3 4">Q10-2</strain>
    </source>
</reference>
<evidence type="ECO:0000313" key="3">
    <source>
        <dbReference type="EMBL" id="MBF4692815.1"/>
    </source>
</evidence>
<feature type="transmembrane region" description="Helical" evidence="1">
    <location>
        <begin position="243"/>
        <end position="265"/>
    </location>
</feature>
<keyword evidence="3" id="KW-0645">Protease</keyword>
<feature type="transmembrane region" description="Helical" evidence="1">
    <location>
        <begin position="81"/>
        <end position="105"/>
    </location>
</feature>
<dbReference type="EMBL" id="JADKNH010000003">
    <property type="protein sequence ID" value="MBF4692815.1"/>
    <property type="molecule type" value="Genomic_DNA"/>
</dbReference>
<proteinExistence type="predicted"/>
<feature type="transmembrane region" description="Helical" evidence="1">
    <location>
        <begin position="125"/>
        <end position="144"/>
    </location>
</feature>
<dbReference type="PANTHER" id="PTHR43592:SF15">
    <property type="entry name" value="CAAX AMINO TERMINAL PROTEASE FAMILY PROTEIN"/>
    <property type="match status" value="1"/>
</dbReference>
<dbReference type="Proteomes" id="UP000614200">
    <property type="component" value="Unassembled WGS sequence"/>
</dbReference>